<dbReference type="SUPFAM" id="SSF48498">
    <property type="entry name" value="Tetracyclin repressor-like, C-terminal domain"/>
    <property type="match status" value="1"/>
</dbReference>
<dbReference type="Gene3D" id="1.10.357.10">
    <property type="entry name" value="Tetracycline Repressor, domain 2"/>
    <property type="match status" value="1"/>
</dbReference>
<dbReference type="EMBL" id="CAEZSR010000228">
    <property type="protein sequence ID" value="CAB4590581.1"/>
    <property type="molecule type" value="Genomic_DNA"/>
</dbReference>
<dbReference type="AlphaFoldDB" id="A0A6J6FPH1"/>
<evidence type="ECO:0000256" key="3">
    <source>
        <dbReference type="ARBA" id="ARBA00023125"/>
    </source>
</evidence>
<dbReference type="InterPro" id="IPR001647">
    <property type="entry name" value="HTH_TetR"/>
</dbReference>
<gene>
    <name evidence="6" type="ORF">UFOPK1493_03720</name>
</gene>
<dbReference type="PANTHER" id="PTHR30055:SF200">
    <property type="entry name" value="HTH-TYPE TRANSCRIPTIONAL REPRESSOR BDCR"/>
    <property type="match status" value="1"/>
</dbReference>
<dbReference type="PANTHER" id="PTHR30055">
    <property type="entry name" value="HTH-TYPE TRANSCRIPTIONAL REGULATOR RUTR"/>
    <property type="match status" value="1"/>
</dbReference>
<evidence type="ECO:0000256" key="4">
    <source>
        <dbReference type="ARBA" id="ARBA00023163"/>
    </source>
</evidence>
<dbReference type="SUPFAM" id="SSF46689">
    <property type="entry name" value="Homeodomain-like"/>
    <property type="match status" value="1"/>
</dbReference>
<keyword evidence="3" id="KW-0238">DNA-binding</keyword>
<dbReference type="PRINTS" id="PR00455">
    <property type="entry name" value="HTHTETR"/>
</dbReference>
<organism evidence="6">
    <name type="scientific">freshwater metagenome</name>
    <dbReference type="NCBI Taxonomy" id="449393"/>
    <lineage>
        <taxon>unclassified sequences</taxon>
        <taxon>metagenomes</taxon>
        <taxon>ecological metagenomes</taxon>
    </lineage>
</organism>
<proteinExistence type="predicted"/>
<sequence length="188" mass="21501">MRPDERREHICRCALTVITRDGFQATTTRSIAEQAGITHSLLHRYFANRDELVATAFDVAATEEIARFDDELSRIDDLDARLAWLCEPVDRPHYQLWIDAWGEASRNPALRASLRRHHRSWRRAVTALLASGAAAGRWRCEDPELTADRILAAFDGNAVQHYVFHHISAATHRRRNAQAVDELLGRRL</sequence>
<accession>A0A6J6FPH1</accession>
<dbReference type="Pfam" id="PF13977">
    <property type="entry name" value="TetR_C_6"/>
    <property type="match status" value="1"/>
</dbReference>
<evidence type="ECO:0000256" key="1">
    <source>
        <dbReference type="ARBA" id="ARBA00022491"/>
    </source>
</evidence>
<reference evidence="6" key="1">
    <citation type="submission" date="2020-05" db="EMBL/GenBank/DDBJ databases">
        <authorList>
            <person name="Chiriac C."/>
            <person name="Salcher M."/>
            <person name="Ghai R."/>
            <person name="Kavagutti S V."/>
        </authorList>
    </citation>
    <scope>NUCLEOTIDE SEQUENCE</scope>
</reference>
<dbReference type="PROSITE" id="PS50977">
    <property type="entry name" value="HTH_TETR_2"/>
    <property type="match status" value="1"/>
</dbReference>
<dbReference type="GO" id="GO:0003700">
    <property type="term" value="F:DNA-binding transcription factor activity"/>
    <property type="evidence" value="ECO:0007669"/>
    <property type="project" value="TreeGrafter"/>
</dbReference>
<keyword evidence="1" id="KW-0678">Repressor</keyword>
<dbReference type="GO" id="GO:0000976">
    <property type="term" value="F:transcription cis-regulatory region binding"/>
    <property type="evidence" value="ECO:0007669"/>
    <property type="project" value="TreeGrafter"/>
</dbReference>
<dbReference type="InterPro" id="IPR036271">
    <property type="entry name" value="Tet_transcr_reg_TetR-rel_C_sf"/>
</dbReference>
<evidence type="ECO:0000313" key="6">
    <source>
        <dbReference type="EMBL" id="CAB4590581.1"/>
    </source>
</evidence>
<keyword evidence="2" id="KW-0805">Transcription regulation</keyword>
<evidence type="ECO:0000259" key="5">
    <source>
        <dbReference type="PROSITE" id="PS50977"/>
    </source>
</evidence>
<dbReference type="Pfam" id="PF00440">
    <property type="entry name" value="TetR_N"/>
    <property type="match status" value="1"/>
</dbReference>
<dbReference type="InterPro" id="IPR009057">
    <property type="entry name" value="Homeodomain-like_sf"/>
</dbReference>
<protein>
    <submittedName>
        <fullName evidence="6">Unannotated protein</fullName>
    </submittedName>
</protein>
<feature type="domain" description="HTH tetR-type" evidence="5">
    <location>
        <begin position="4"/>
        <end position="64"/>
    </location>
</feature>
<name>A0A6J6FPH1_9ZZZZ</name>
<dbReference type="InterPro" id="IPR039538">
    <property type="entry name" value="BetI_C"/>
</dbReference>
<evidence type="ECO:0000256" key="2">
    <source>
        <dbReference type="ARBA" id="ARBA00023015"/>
    </source>
</evidence>
<keyword evidence="4" id="KW-0804">Transcription</keyword>
<dbReference type="InterPro" id="IPR050109">
    <property type="entry name" value="HTH-type_TetR-like_transc_reg"/>
</dbReference>